<dbReference type="Gene3D" id="3.40.50.720">
    <property type="entry name" value="NAD(P)-binding Rossmann-like Domain"/>
    <property type="match status" value="1"/>
</dbReference>
<evidence type="ECO:0000256" key="3">
    <source>
        <dbReference type="SAM" id="MobiDB-lite"/>
    </source>
</evidence>
<dbReference type="PANTHER" id="PTHR47706">
    <property type="entry name" value="NMRA-LIKE FAMILY PROTEIN"/>
    <property type="match status" value="1"/>
</dbReference>
<dbReference type="AlphaFoldDB" id="A0AAV9WWT7"/>
<evidence type="ECO:0000313" key="5">
    <source>
        <dbReference type="Proteomes" id="UP001365542"/>
    </source>
</evidence>
<evidence type="ECO:0000256" key="1">
    <source>
        <dbReference type="ARBA" id="ARBA00022857"/>
    </source>
</evidence>
<evidence type="ECO:0008006" key="6">
    <source>
        <dbReference type="Google" id="ProtNLM"/>
    </source>
</evidence>
<organism evidence="4 5">
    <name type="scientific">Orbilia ellipsospora</name>
    <dbReference type="NCBI Taxonomy" id="2528407"/>
    <lineage>
        <taxon>Eukaryota</taxon>
        <taxon>Fungi</taxon>
        <taxon>Dikarya</taxon>
        <taxon>Ascomycota</taxon>
        <taxon>Pezizomycotina</taxon>
        <taxon>Orbiliomycetes</taxon>
        <taxon>Orbiliales</taxon>
        <taxon>Orbiliaceae</taxon>
        <taxon>Orbilia</taxon>
    </lineage>
</organism>
<keyword evidence="5" id="KW-1185">Reference proteome</keyword>
<protein>
    <recommendedName>
        <fullName evidence="6">NmrA-like domain-containing protein</fullName>
    </recommendedName>
</protein>
<comment type="caution">
    <text evidence="4">The sequence shown here is derived from an EMBL/GenBank/DDBJ whole genome shotgun (WGS) entry which is preliminary data.</text>
</comment>
<dbReference type="PANTHER" id="PTHR47706:SF9">
    <property type="entry name" value="NMRA-LIKE DOMAIN-CONTAINING PROTEIN-RELATED"/>
    <property type="match status" value="1"/>
</dbReference>
<reference evidence="4 5" key="1">
    <citation type="submission" date="2019-10" db="EMBL/GenBank/DDBJ databases">
        <authorList>
            <person name="Palmer J.M."/>
        </authorList>
    </citation>
    <scope>NUCLEOTIDE SEQUENCE [LARGE SCALE GENOMIC DNA]</scope>
    <source>
        <strain evidence="4 5">TWF694</strain>
    </source>
</reference>
<dbReference type="InterPro" id="IPR051609">
    <property type="entry name" value="NmrA/Isoflavone_reductase-like"/>
</dbReference>
<dbReference type="InterPro" id="IPR036291">
    <property type="entry name" value="NAD(P)-bd_dom_sf"/>
</dbReference>
<evidence type="ECO:0000256" key="2">
    <source>
        <dbReference type="ARBA" id="ARBA00023002"/>
    </source>
</evidence>
<evidence type="ECO:0000313" key="4">
    <source>
        <dbReference type="EMBL" id="KAK6527700.1"/>
    </source>
</evidence>
<dbReference type="Proteomes" id="UP001365542">
    <property type="component" value="Unassembled WGS sequence"/>
</dbReference>
<name>A0AAV9WWT7_9PEZI</name>
<feature type="region of interest" description="Disordered" evidence="3">
    <location>
        <begin position="1"/>
        <end position="23"/>
    </location>
</feature>
<sequence>MSHFTPPGKWATSSSSSSPHKHRSYRKPKVALIGSGGLLGDATLTAFLLPEFADSFSYPIRVLTRDVAQQVPDRTTFIRVDWDSDDIHEQLIHCLHGVGVIVNLLGYNRDAWDAVTSVVCTVKPQLYIPPEFSVDWTQWDRADIPPRSVVYDKMMQTSLAQACGIHTVQIFCGIIMENMIAGPHTGFDFSVGKPRILEVDFFGGKYPISFTSAWDVGRSIAAIAMLSVSGSNVPFTKCYISGDTSSWIEVASTIDAKIAWNNLADLEMQSLNHKCPIETFLRVAAARGELYYPKVPSLESVTVNQNDLVNEVITMPSVKLIQVIKYFDQHEKKKVYNILPGYLARRQLHLRKRSKWWSTHLLRAQ</sequence>
<dbReference type="SUPFAM" id="SSF51735">
    <property type="entry name" value="NAD(P)-binding Rossmann-fold domains"/>
    <property type="match status" value="1"/>
</dbReference>
<proteinExistence type="predicted"/>
<accession>A0AAV9WWT7</accession>
<dbReference type="GO" id="GO:0016491">
    <property type="term" value="F:oxidoreductase activity"/>
    <property type="evidence" value="ECO:0007669"/>
    <property type="project" value="UniProtKB-KW"/>
</dbReference>
<dbReference type="EMBL" id="JAVHJO010000015">
    <property type="protein sequence ID" value="KAK6527700.1"/>
    <property type="molecule type" value="Genomic_DNA"/>
</dbReference>
<keyword evidence="2" id="KW-0560">Oxidoreductase</keyword>
<gene>
    <name evidence="4" type="ORF">TWF694_004681</name>
</gene>
<keyword evidence="1" id="KW-0521">NADP</keyword>